<accession>A0A6S7JPH6</accession>
<proteinExistence type="predicted"/>
<sequence>MECTDLGSSDDGSSVEEDNAGLAYADEPLADDEWLQNYNRQERERLELQEKLGRRLDGSVEVSEWCNCGNCDITLLTNNSECHCCFELEGCEEAMNREEVIQDLKAEGVQNAKCVTQHPGFNPAFINFPCIDHIKYNGFIVDVHRIDGVS</sequence>
<dbReference type="AlphaFoldDB" id="A0A6S7JPH6"/>
<feature type="non-terminal residue" evidence="1">
    <location>
        <position position="150"/>
    </location>
</feature>
<name>A0A6S7JPH6_PARCT</name>
<evidence type="ECO:0000313" key="2">
    <source>
        <dbReference type="Proteomes" id="UP001152795"/>
    </source>
</evidence>
<protein>
    <submittedName>
        <fullName evidence="1">Uncharacterized protein</fullName>
    </submittedName>
</protein>
<gene>
    <name evidence="1" type="ORF">PACLA_8A077363</name>
</gene>
<comment type="caution">
    <text evidence="1">The sequence shown here is derived from an EMBL/GenBank/DDBJ whole genome shotgun (WGS) entry which is preliminary data.</text>
</comment>
<dbReference type="Proteomes" id="UP001152795">
    <property type="component" value="Unassembled WGS sequence"/>
</dbReference>
<organism evidence="1 2">
    <name type="scientific">Paramuricea clavata</name>
    <name type="common">Red gorgonian</name>
    <name type="synonym">Violescent sea-whip</name>
    <dbReference type="NCBI Taxonomy" id="317549"/>
    <lineage>
        <taxon>Eukaryota</taxon>
        <taxon>Metazoa</taxon>
        <taxon>Cnidaria</taxon>
        <taxon>Anthozoa</taxon>
        <taxon>Octocorallia</taxon>
        <taxon>Malacalcyonacea</taxon>
        <taxon>Plexauridae</taxon>
        <taxon>Paramuricea</taxon>
    </lineage>
</organism>
<dbReference type="OrthoDB" id="10498898at2759"/>
<keyword evidence="2" id="KW-1185">Reference proteome</keyword>
<evidence type="ECO:0000313" key="1">
    <source>
        <dbReference type="EMBL" id="CAB4032891.1"/>
    </source>
</evidence>
<dbReference type="EMBL" id="CACRXK020018784">
    <property type="protein sequence ID" value="CAB4032891.1"/>
    <property type="molecule type" value="Genomic_DNA"/>
</dbReference>
<reference evidence="1" key="1">
    <citation type="submission" date="2020-04" db="EMBL/GenBank/DDBJ databases">
        <authorList>
            <person name="Alioto T."/>
            <person name="Alioto T."/>
            <person name="Gomez Garrido J."/>
        </authorList>
    </citation>
    <scope>NUCLEOTIDE SEQUENCE</scope>
    <source>
        <strain evidence="1">A484AB</strain>
    </source>
</reference>